<dbReference type="FunFam" id="1.10.238.10:FF:000178">
    <property type="entry name" value="Calmodulin-2 A"/>
    <property type="match status" value="1"/>
</dbReference>
<dbReference type="CDD" id="cd00051">
    <property type="entry name" value="EFh"/>
    <property type="match status" value="1"/>
</dbReference>
<accession>A0A9P5SW43</accession>
<dbReference type="GO" id="GO:0016460">
    <property type="term" value="C:myosin II complex"/>
    <property type="evidence" value="ECO:0007669"/>
    <property type="project" value="TreeGrafter"/>
</dbReference>
<keyword evidence="1" id="KW-0677">Repeat</keyword>
<reference evidence="4" key="1">
    <citation type="journal article" date="2020" name="Fungal Divers.">
        <title>Resolving the Mortierellaceae phylogeny through synthesis of multi-gene phylogenetics and phylogenomics.</title>
        <authorList>
            <person name="Vandepol N."/>
            <person name="Liber J."/>
            <person name="Desiro A."/>
            <person name="Na H."/>
            <person name="Kennedy M."/>
            <person name="Barry K."/>
            <person name="Grigoriev I.V."/>
            <person name="Miller A.N."/>
            <person name="O'Donnell K."/>
            <person name="Stajich J.E."/>
            <person name="Bonito G."/>
        </authorList>
    </citation>
    <scope>NUCLEOTIDE SEQUENCE</scope>
    <source>
        <strain evidence="4">NVP1</strain>
    </source>
</reference>
<dbReference type="GO" id="GO:0005509">
    <property type="term" value="F:calcium ion binding"/>
    <property type="evidence" value="ECO:0007669"/>
    <property type="project" value="InterPro"/>
</dbReference>
<feature type="domain" description="EF-hand" evidence="3">
    <location>
        <begin position="8"/>
        <end position="43"/>
    </location>
</feature>
<name>A0A9P5SW43_9FUNG</name>
<sequence>MATQITELQIADLKESFEVFDRNNDGSINRRELHALLHTVGHKVNASGLEDLLTEYDADSNGTIDFDEFVKLTDRLIKHKVQNA</sequence>
<protein>
    <recommendedName>
        <fullName evidence="3">EF-hand domain-containing protein</fullName>
    </recommendedName>
</protein>
<dbReference type="Proteomes" id="UP000696485">
    <property type="component" value="Unassembled WGS sequence"/>
</dbReference>
<dbReference type="InterPro" id="IPR018247">
    <property type="entry name" value="EF_Hand_1_Ca_BS"/>
</dbReference>
<evidence type="ECO:0000256" key="1">
    <source>
        <dbReference type="ARBA" id="ARBA00022737"/>
    </source>
</evidence>
<dbReference type="EMBL" id="JAAAUY010000018">
    <property type="protein sequence ID" value="KAF9337725.1"/>
    <property type="molecule type" value="Genomic_DNA"/>
</dbReference>
<dbReference type="PROSITE" id="PS50222">
    <property type="entry name" value="EF_HAND_2"/>
    <property type="match status" value="2"/>
</dbReference>
<feature type="domain" description="EF-hand" evidence="3">
    <location>
        <begin position="44"/>
        <end position="79"/>
    </location>
</feature>
<evidence type="ECO:0000256" key="2">
    <source>
        <dbReference type="ARBA" id="ARBA00022837"/>
    </source>
</evidence>
<dbReference type="InterPro" id="IPR050230">
    <property type="entry name" value="CALM/Myosin/TropC-like"/>
</dbReference>
<dbReference type="PROSITE" id="PS00018">
    <property type="entry name" value="EF_HAND_1"/>
    <property type="match status" value="2"/>
</dbReference>
<gene>
    <name evidence="4" type="ORF">BG006_003084</name>
</gene>
<dbReference type="AlphaFoldDB" id="A0A9P5SW43"/>
<keyword evidence="2" id="KW-0106">Calcium</keyword>
<dbReference type="PANTHER" id="PTHR23048">
    <property type="entry name" value="MYOSIN LIGHT CHAIN 1, 3"/>
    <property type="match status" value="1"/>
</dbReference>
<proteinExistence type="predicted"/>
<organism evidence="4 5">
    <name type="scientific">Podila minutissima</name>
    <dbReference type="NCBI Taxonomy" id="64525"/>
    <lineage>
        <taxon>Eukaryota</taxon>
        <taxon>Fungi</taxon>
        <taxon>Fungi incertae sedis</taxon>
        <taxon>Mucoromycota</taxon>
        <taxon>Mortierellomycotina</taxon>
        <taxon>Mortierellomycetes</taxon>
        <taxon>Mortierellales</taxon>
        <taxon>Mortierellaceae</taxon>
        <taxon>Podila</taxon>
    </lineage>
</organism>
<keyword evidence="5" id="KW-1185">Reference proteome</keyword>
<dbReference type="Pfam" id="PF13499">
    <property type="entry name" value="EF-hand_7"/>
    <property type="match status" value="1"/>
</dbReference>
<evidence type="ECO:0000259" key="3">
    <source>
        <dbReference type="PROSITE" id="PS50222"/>
    </source>
</evidence>
<evidence type="ECO:0000313" key="5">
    <source>
        <dbReference type="Proteomes" id="UP000696485"/>
    </source>
</evidence>
<comment type="caution">
    <text evidence="4">The sequence shown here is derived from an EMBL/GenBank/DDBJ whole genome shotgun (WGS) entry which is preliminary data.</text>
</comment>
<dbReference type="SUPFAM" id="SSF47473">
    <property type="entry name" value="EF-hand"/>
    <property type="match status" value="1"/>
</dbReference>
<dbReference type="PANTHER" id="PTHR23048:SF0">
    <property type="entry name" value="CALMODULIN LIKE 3"/>
    <property type="match status" value="1"/>
</dbReference>
<dbReference type="InterPro" id="IPR011992">
    <property type="entry name" value="EF-hand-dom_pair"/>
</dbReference>
<dbReference type="Gene3D" id="1.10.238.10">
    <property type="entry name" value="EF-hand"/>
    <property type="match status" value="1"/>
</dbReference>
<evidence type="ECO:0000313" key="4">
    <source>
        <dbReference type="EMBL" id="KAF9337725.1"/>
    </source>
</evidence>
<dbReference type="SMART" id="SM00054">
    <property type="entry name" value="EFh"/>
    <property type="match status" value="2"/>
</dbReference>
<dbReference type="InterPro" id="IPR002048">
    <property type="entry name" value="EF_hand_dom"/>
</dbReference>